<dbReference type="InterPro" id="IPR032675">
    <property type="entry name" value="LRR_dom_sf"/>
</dbReference>
<dbReference type="Proteomes" id="UP000027138">
    <property type="component" value="Unassembled WGS sequence"/>
</dbReference>
<dbReference type="SUPFAM" id="SSF52058">
    <property type="entry name" value="L domain-like"/>
    <property type="match status" value="1"/>
</dbReference>
<dbReference type="InterPro" id="IPR001611">
    <property type="entry name" value="Leu-rich_rpt"/>
</dbReference>
<keyword evidence="2" id="KW-1185">Reference proteome</keyword>
<dbReference type="AlphaFoldDB" id="A0A067L5G4"/>
<proteinExistence type="predicted"/>
<dbReference type="PANTHER" id="PTHR48065">
    <property type="entry name" value="OS10G0469600 PROTEIN"/>
    <property type="match status" value="1"/>
</dbReference>
<dbReference type="PANTHER" id="PTHR48065:SF56">
    <property type="entry name" value="RECEPTOR-LIKE PROTEIN 46"/>
    <property type="match status" value="1"/>
</dbReference>
<organism evidence="1 2">
    <name type="scientific">Jatropha curcas</name>
    <name type="common">Barbados nut</name>
    <dbReference type="NCBI Taxonomy" id="180498"/>
    <lineage>
        <taxon>Eukaryota</taxon>
        <taxon>Viridiplantae</taxon>
        <taxon>Streptophyta</taxon>
        <taxon>Embryophyta</taxon>
        <taxon>Tracheophyta</taxon>
        <taxon>Spermatophyta</taxon>
        <taxon>Magnoliopsida</taxon>
        <taxon>eudicotyledons</taxon>
        <taxon>Gunneridae</taxon>
        <taxon>Pentapetalae</taxon>
        <taxon>rosids</taxon>
        <taxon>fabids</taxon>
        <taxon>Malpighiales</taxon>
        <taxon>Euphorbiaceae</taxon>
        <taxon>Crotonoideae</taxon>
        <taxon>Jatropheae</taxon>
        <taxon>Jatropha</taxon>
    </lineage>
</organism>
<protein>
    <recommendedName>
        <fullName evidence="3">Leucine-rich repeat-containing N-terminal plant-type domain-containing protein</fullName>
    </recommendedName>
</protein>
<evidence type="ECO:0000313" key="2">
    <source>
        <dbReference type="Proteomes" id="UP000027138"/>
    </source>
</evidence>
<reference evidence="1 2" key="1">
    <citation type="journal article" date="2014" name="PLoS ONE">
        <title>Global Analysis of Gene Expression Profiles in Physic Nut (Jatropha curcas L.) Seedlings Exposed to Salt Stress.</title>
        <authorList>
            <person name="Zhang L."/>
            <person name="Zhang C."/>
            <person name="Wu P."/>
            <person name="Chen Y."/>
            <person name="Li M."/>
            <person name="Jiang H."/>
            <person name="Wu G."/>
        </authorList>
    </citation>
    <scope>NUCLEOTIDE SEQUENCE [LARGE SCALE GENOMIC DNA]</scope>
    <source>
        <strain evidence="2">cv. GZQX0401</strain>
        <tissue evidence="1">Young leaves</tissue>
    </source>
</reference>
<evidence type="ECO:0008006" key="3">
    <source>
        <dbReference type="Google" id="ProtNLM"/>
    </source>
</evidence>
<dbReference type="Pfam" id="PF00560">
    <property type="entry name" value="LRR_1"/>
    <property type="match status" value="2"/>
</dbReference>
<dbReference type="OrthoDB" id="850177at2759"/>
<evidence type="ECO:0000313" key="1">
    <source>
        <dbReference type="EMBL" id="KDP39705.1"/>
    </source>
</evidence>
<sequence length="65" mass="7194">MRKIESLDLSRNNLSGEMPETLAKALDHTYLDLSNNELACQIPNGPLMDRLNDAKSYANKSVVSS</sequence>
<accession>A0A067L5G4</accession>
<gene>
    <name evidence="1" type="ORF">JCGZ_02725</name>
</gene>
<dbReference type="Gene3D" id="3.80.10.10">
    <property type="entry name" value="Ribonuclease Inhibitor"/>
    <property type="match status" value="1"/>
</dbReference>
<name>A0A067L5G4_JATCU</name>
<dbReference type="EMBL" id="KK914347">
    <property type="protein sequence ID" value="KDP39705.1"/>
    <property type="molecule type" value="Genomic_DNA"/>
</dbReference>